<dbReference type="PROSITE" id="PS51186">
    <property type="entry name" value="GNAT"/>
    <property type="match status" value="1"/>
</dbReference>
<evidence type="ECO:0000313" key="3">
    <source>
        <dbReference type="Proteomes" id="UP000018227"/>
    </source>
</evidence>
<keyword evidence="2" id="KW-0808">Transferase</keyword>
<comment type="caution">
    <text evidence="2">The sequence shown here is derived from an EMBL/GenBank/DDBJ whole genome shotgun (WGS) entry which is preliminary data.</text>
</comment>
<dbReference type="Pfam" id="PF13302">
    <property type="entry name" value="Acetyltransf_3"/>
    <property type="match status" value="1"/>
</dbReference>
<keyword evidence="3" id="KW-1185">Reference proteome</keyword>
<reference evidence="2 3" key="1">
    <citation type="submission" date="2013-06" db="EMBL/GenBank/DDBJ databases">
        <authorList>
            <person name="Weinstock G."/>
            <person name="Sodergren E."/>
            <person name="Clifton S."/>
            <person name="Fulton L."/>
            <person name="Fulton B."/>
            <person name="Courtney L."/>
            <person name="Fronick C."/>
            <person name="Harrison M."/>
            <person name="Strong C."/>
            <person name="Farmer C."/>
            <person name="Delahaunty K."/>
            <person name="Markovic C."/>
            <person name="Hall O."/>
            <person name="Minx P."/>
            <person name="Tomlinson C."/>
            <person name="Mitreva M."/>
            <person name="Nelson J."/>
            <person name="Hou S."/>
            <person name="Wollam A."/>
            <person name="Pepin K.H."/>
            <person name="Johnson M."/>
            <person name="Bhonagiri V."/>
            <person name="Nash W.E."/>
            <person name="Warren W."/>
            <person name="Chinwalla A."/>
            <person name="Mardis E.R."/>
            <person name="Wilson R.K."/>
        </authorList>
    </citation>
    <scope>NUCLEOTIDE SEQUENCE [LARGE SCALE GENOMIC DNA]</scope>
    <source>
        <strain evidence="2 3">ATCC 51271</strain>
    </source>
</reference>
<sequence>MRIETKRFIIRKMKESDAEALFAMFSDAETMRFIEPVFTFEKTKKFIKEAGLCEEPLVWALEEKKTGRVIGQIIFHKYDDKRYEIGWIINKAYWHLGIADEVTKALIDFANENNINGLIIECAGAQEITKHIAKKNGFNMISEGGLSIFEKFCN</sequence>
<dbReference type="InterPro" id="IPR000182">
    <property type="entry name" value="GNAT_dom"/>
</dbReference>
<dbReference type="SUPFAM" id="SSF55729">
    <property type="entry name" value="Acyl-CoA N-acyltransferases (Nat)"/>
    <property type="match status" value="1"/>
</dbReference>
<dbReference type="STRING" id="592026.GCWU0000282_002034"/>
<dbReference type="PANTHER" id="PTHR43792:SF1">
    <property type="entry name" value="N-ACETYLTRANSFERASE DOMAIN-CONTAINING PROTEIN"/>
    <property type="match status" value="1"/>
</dbReference>
<dbReference type="OrthoDB" id="9785602at2"/>
<name>V2Z8A6_9FIRM</name>
<dbReference type="InterPro" id="IPR051531">
    <property type="entry name" value="N-acetyltransferase"/>
</dbReference>
<dbReference type="eggNOG" id="COG1670">
    <property type="taxonomic scope" value="Bacteria"/>
</dbReference>
<dbReference type="InterPro" id="IPR016181">
    <property type="entry name" value="Acyl_CoA_acyltransferase"/>
</dbReference>
<evidence type="ECO:0000313" key="2">
    <source>
        <dbReference type="EMBL" id="ESL03160.1"/>
    </source>
</evidence>
<proteinExistence type="predicted"/>
<dbReference type="RefSeq" id="WP_023354902.1">
    <property type="nucleotide sequence ID" value="NZ_KI535368.1"/>
</dbReference>
<dbReference type="GO" id="GO:0016747">
    <property type="term" value="F:acyltransferase activity, transferring groups other than amino-acyl groups"/>
    <property type="evidence" value="ECO:0007669"/>
    <property type="project" value="InterPro"/>
</dbReference>
<evidence type="ECO:0000259" key="1">
    <source>
        <dbReference type="PROSITE" id="PS51186"/>
    </source>
</evidence>
<protein>
    <submittedName>
        <fullName evidence="2">Acetyltransferase, GNAT family</fullName>
    </submittedName>
</protein>
<dbReference type="EMBL" id="ACIL03000013">
    <property type="protein sequence ID" value="ESL03160.1"/>
    <property type="molecule type" value="Genomic_DNA"/>
</dbReference>
<dbReference type="AlphaFoldDB" id="V2Z8A6"/>
<feature type="domain" description="N-acetyltransferase" evidence="1">
    <location>
        <begin position="8"/>
        <end position="154"/>
    </location>
</feature>
<accession>V2Z8A6</accession>
<dbReference type="Gene3D" id="3.40.630.30">
    <property type="match status" value="1"/>
</dbReference>
<dbReference type="Proteomes" id="UP000018227">
    <property type="component" value="Unassembled WGS sequence"/>
</dbReference>
<organism evidence="2 3">
    <name type="scientific">Catonella morbi ATCC 51271</name>
    <dbReference type="NCBI Taxonomy" id="592026"/>
    <lineage>
        <taxon>Bacteria</taxon>
        <taxon>Bacillati</taxon>
        <taxon>Bacillota</taxon>
        <taxon>Clostridia</taxon>
        <taxon>Lachnospirales</taxon>
        <taxon>Lachnospiraceae</taxon>
        <taxon>Catonella</taxon>
    </lineage>
</organism>
<dbReference type="HOGENOM" id="CLU_013985_3_6_9"/>
<dbReference type="PANTHER" id="PTHR43792">
    <property type="entry name" value="GNAT FAMILY, PUTATIVE (AFU_ORTHOLOGUE AFUA_3G00765)-RELATED-RELATED"/>
    <property type="match status" value="1"/>
</dbReference>
<gene>
    <name evidence="2" type="ORF">GCWU0000282_002034</name>
</gene>